<dbReference type="InterPro" id="IPR029058">
    <property type="entry name" value="AB_hydrolase_fold"/>
</dbReference>
<dbReference type="KEGG" id="vck:PG915_02045"/>
<dbReference type="AlphaFoldDB" id="A0AAU8BKC2"/>
<evidence type="ECO:0000313" key="1">
    <source>
        <dbReference type="EMBL" id="XCD16383.1"/>
    </source>
</evidence>
<dbReference type="SUPFAM" id="SSF53474">
    <property type="entry name" value="alpha/beta-Hydrolases"/>
    <property type="match status" value="2"/>
</dbReference>
<organism evidence="1">
    <name type="scientific">Vibrio chaetopteri</name>
    <dbReference type="NCBI Taxonomy" id="3016528"/>
    <lineage>
        <taxon>Bacteria</taxon>
        <taxon>Pseudomonadati</taxon>
        <taxon>Pseudomonadota</taxon>
        <taxon>Gammaproteobacteria</taxon>
        <taxon>Vibrionales</taxon>
        <taxon>Vibrionaceae</taxon>
        <taxon>Vibrio</taxon>
    </lineage>
</organism>
<dbReference type="InterPro" id="IPR011990">
    <property type="entry name" value="TPR-like_helical_dom_sf"/>
</dbReference>
<sequence length="418" mass="47924">MTDSSFYKLQNGNTNDLIVAFSAATVPKGKFSFSSVLATSRSNVLYLNCPHNSWYINKLDEDEADFEYYKNIIKNVIEKKNITHTTFFGGSMGAYGALLYGALFNADVIHCFGLEYELFTPHSNSKKYFITKPDIIVPDLSHFLASSKFKSLNLFYGERCIVDLYQSSLIPAMDRINKYPLRDLTHSIPPSLIERFDIAEALDNKDLHSKVLNFFHVGDSINEKKHIIYRVVYKAYVELESGYSSQLTINQLKASIANTDSCSLKFLCMAYLGLLLERTSPLKSLELLNNVKSNSPHISEIYPSLIRLGRISSIDYSLEISEFALQFHKPMQLDLQIDILYQHSLNLFRKKKFEEVIEPALEFHRYRKNHNHIKYMLAISFLELNDYESALKYSPALEVLKETPMYGGLLKQLNGVDE</sequence>
<reference evidence="1" key="1">
    <citation type="submission" date="2023-01" db="EMBL/GenBank/DDBJ databases">
        <title>Vibrio sp. CB1-14 genome sequencing.</title>
        <authorList>
            <person name="Otstavnykh N."/>
            <person name="Isaeva M."/>
            <person name="Meleshko D."/>
        </authorList>
    </citation>
    <scope>NUCLEOTIDE SEQUENCE</scope>
    <source>
        <strain evidence="1">CB1-14</strain>
    </source>
</reference>
<protein>
    <submittedName>
        <fullName evidence="1">Uncharacterized protein</fullName>
    </submittedName>
</protein>
<gene>
    <name evidence="1" type="ORF">PG915_02045</name>
</gene>
<dbReference type="SUPFAM" id="SSF48452">
    <property type="entry name" value="TPR-like"/>
    <property type="match status" value="1"/>
</dbReference>
<name>A0AAU8BKC2_9VIBR</name>
<accession>A0AAU8BKC2</accession>
<proteinExistence type="predicted"/>
<dbReference type="RefSeq" id="WP_353497666.1">
    <property type="nucleotide sequence ID" value="NZ_CP115920.1"/>
</dbReference>
<dbReference type="EMBL" id="CP115920">
    <property type="protein sequence ID" value="XCD16383.1"/>
    <property type="molecule type" value="Genomic_DNA"/>
</dbReference>